<organism evidence="1 2">
    <name type="scientific">Emiliania huxleyi (strain CCMP1516)</name>
    <dbReference type="NCBI Taxonomy" id="280463"/>
    <lineage>
        <taxon>Eukaryota</taxon>
        <taxon>Haptista</taxon>
        <taxon>Haptophyta</taxon>
        <taxon>Prymnesiophyceae</taxon>
        <taxon>Isochrysidales</taxon>
        <taxon>Noelaerhabdaceae</taxon>
        <taxon>Emiliania</taxon>
    </lineage>
</organism>
<reference evidence="1" key="2">
    <citation type="submission" date="2024-10" db="UniProtKB">
        <authorList>
            <consortium name="EnsemblProtists"/>
        </authorList>
    </citation>
    <scope>IDENTIFICATION</scope>
</reference>
<dbReference type="EnsemblProtists" id="EOD03925">
    <property type="protein sequence ID" value="EOD03925"/>
    <property type="gene ID" value="EMIHUDRAFT_221729"/>
</dbReference>
<name>A0A0D3HY40_EMIH1</name>
<sequence length="346" mass="37879">MDSTQPGRRAPLQMAFVITLTMDGPYIDGAAVLGHSIRTAHSHFAKDGEPSPARAEAGEEGTLQPPTYVSSLVALTHPTVSNATRAALALVGFRVLERPTPVAIPEIRGSFLRQRIVRSGCCGATELMKLWAWSLVEYDRVLLLDTDSIVLRPIPLGILLRMAPGDLAYTYDYGMGKRGLRTPPIQGGFLLVRPSPSVLAELLEIVREGDFRPGSGWGGSNIGHFWGGVTVQGLLPYYYTVRADRRRVSGMELDRCVFNNMADNPRGAEYAVALVPLNASASGAARDMRWQYVGPDCRASTLDAIRSAHFTICSKPWNCRPNRKHALCLALHARWHSLRAAFATSR</sequence>
<dbReference type="KEGG" id="ehx:EMIHUDRAFT_221729"/>
<dbReference type="PaxDb" id="2903-EOD03925"/>
<evidence type="ECO:0000313" key="2">
    <source>
        <dbReference type="Proteomes" id="UP000013827"/>
    </source>
</evidence>
<dbReference type="Gene3D" id="3.90.550.10">
    <property type="entry name" value="Spore Coat Polysaccharide Biosynthesis Protein SpsA, Chain A"/>
    <property type="match status" value="1"/>
</dbReference>
<proteinExistence type="predicted"/>
<reference evidence="2" key="1">
    <citation type="journal article" date="2013" name="Nature">
        <title>Pan genome of the phytoplankton Emiliania underpins its global distribution.</title>
        <authorList>
            <person name="Read B.A."/>
            <person name="Kegel J."/>
            <person name="Klute M.J."/>
            <person name="Kuo A."/>
            <person name="Lefebvre S.C."/>
            <person name="Maumus F."/>
            <person name="Mayer C."/>
            <person name="Miller J."/>
            <person name="Monier A."/>
            <person name="Salamov A."/>
            <person name="Young J."/>
            <person name="Aguilar M."/>
            <person name="Claverie J.M."/>
            <person name="Frickenhaus S."/>
            <person name="Gonzalez K."/>
            <person name="Herman E.K."/>
            <person name="Lin Y.C."/>
            <person name="Napier J."/>
            <person name="Ogata H."/>
            <person name="Sarno A.F."/>
            <person name="Shmutz J."/>
            <person name="Schroeder D."/>
            <person name="de Vargas C."/>
            <person name="Verret F."/>
            <person name="von Dassow P."/>
            <person name="Valentin K."/>
            <person name="Van de Peer Y."/>
            <person name="Wheeler G."/>
            <person name="Dacks J.B."/>
            <person name="Delwiche C.F."/>
            <person name="Dyhrman S.T."/>
            <person name="Glockner G."/>
            <person name="John U."/>
            <person name="Richards T."/>
            <person name="Worden A.Z."/>
            <person name="Zhang X."/>
            <person name="Grigoriev I.V."/>
            <person name="Allen A.E."/>
            <person name="Bidle K."/>
            <person name="Borodovsky M."/>
            <person name="Bowler C."/>
            <person name="Brownlee C."/>
            <person name="Cock J.M."/>
            <person name="Elias M."/>
            <person name="Gladyshev V.N."/>
            <person name="Groth M."/>
            <person name="Guda C."/>
            <person name="Hadaegh A."/>
            <person name="Iglesias-Rodriguez M.D."/>
            <person name="Jenkins J."/>
            <person name="Jones B.M."/>
            <person name="Lawson T."/>
            <person name="Leese F."/>
            <person name="Lindquist E."/>
            <person name="Lobanov A."/>
            <person name="Lomsadze A."/>
            <person name="Malik S.B."/>
            <person name="Marsh M.E."/>
            <person name="Mackinder L."/>
            <person name="Mock T."/>
            <person name="Mueller-Roeber B."/>
            <person name="Pagarete A."/>
            <person name="Parker M."/>
            <person name="Probert I."/>
            <person name="Quesneville H."/>
            <person name="Raines C."/>
            <person name="Rensing S.A."/>
            <person name="Riano-Pachon D.M."/>
            <person name="Richier S."/>
            <person name="Rokitta S."/>
            <person name="Shiraiwa Y."/>
            <person name="Soanes D.M."/>
            <person name="van der Giezen M."/>
            <person name="Wahlund T.M."/>
            <person name="Williams B."/>
            <person name="Wilson W."/>
            <person name="Wolfe G."/>
            <person name="Wurch L.L."/>
        </authorList>
    </citation>
    <scope>NUCLEOTIDE SEQUENCE</scope>
</reference>
<keyword evidence="2" id="KW-1185">Reference proteome</keyword>
<dbReference type="PANTHER" id="PTHR11183">
    <property type="entry name" value="GLYCOGENIN SUBFAMILY MEMBER"/>
    <property type="match status" value="1"/>
</dbReference>
<dbReference type="InterPro" id="IPR029044">
    <property type="entry name" value="Nucleotide-diphossugar_trans"/>
</dbReference>
<dbReference type="OMA" id="RTADYDH"/>
<dbReference type="HOGENOM" id="CLU_041622_0_0_1"/>
<dbReference type="RefSeq" id="XP_005756354.1">
    <property type="nucleotide sequence ID" value="XM_005756297.1"/>
</dbReference>
<dbReference type="AlphaFoldDB" id="A0A0D3HY40"/>
<dbReference type="GeneID" id="17250072"/>
<dbReference type="SUPFAM" id="SSF53448">
    <property type="entry name" value="Nucleotide-diphospho-sugar transferases"/>
    <property type="match status" value="1"/>
</dbReference>
<accession>A0A0D3HY40</accession>
<dbReference type="eggNOG" id="ENOG502S0N3">
    <property type="taxonomic scope" value="Eukaryota"/>
</dbReference>
<dbReference type="Proteomes" id="UP000013827">
    <property type="component" value="Unassembled WGS sequence"/>
</dbReference>
<protein>
    <submittedName>
        <fullName evidence="1">Uncharacterized protein</fullName>
    </submittedName>
</protein>
<dbReference type="InterPro" id="IPR050587">
    <property type="entry name" value="GNT1/Glycosyltrans_8"/>
</dbReference>
<evidence type="ECO:0000313" key="1">
    <source>
        <dbReference type="EnsemblProtists" id="EOD03925"/>
    </source>
</evidence>